<gene>
    <name evidence="1" type="ORF">NIES4072_69620</name>
</gene>
<keyword evidence="2" id="KW-1185">Reference proteome</keyword>
<evidence type="ECO:0000313" key="2">
    <source>
        <dbReference type="Proteomes" id="UP000245124"/>
    </source>
</evidence>
<proteinExistence type="predicted"/>
<dbReference type="AlphaFoldDB" id="A0A2R5FX09"/>
<comment type="caution">
    <text evidence="1">The sequence shown here is derived from an EMBL/GenBank/DDBJ whole genome shotgun (WGS) entry which is preliminary data.</text>
</comment>
<accession>A0A2R5FX09</accession>
<dbReference type="EMBL" id="BDUD01000002">
    <property type="protein sequence ID" value="GBG23250.1"/>
    <property type="molecule type" value="Genomic_DNA"/>
</dbReference>
<organism evidence="1 2">
    <name type="scientific">Nostoc commune NIES-4072</name>
    <dbReference type="NCBI Taxonomy" id="2005467"/>
    <lineage>
        <taxon>Bacteria</taxon>
        <taxon>Bacillati</taxon>
        <taxon>Cyanobacteriota</taxon>
        <taxon>Cyanophyceae</taxon>
        <taxon>Nostocales</taxon>
        <taxon>Nostocaceae</taxon>
        <taxon>Nostoc</taxon>
    </lineage>
</organism>
<sequence length="94" mass="10625">MRRANPALVKTIKINESLKNIDKYNQLKWARIVSLLARKSTQKFPSQQDLALRVKQVDSRFPLPENPQAISNNSGLTFKEVGSMINQNKSDSGI</sequence>
<protein>
    <submittedName>
        <fullName evidence="1">Transfer complex protein TrsK-like protein</fullName>
    </submittedName>
</protein>
<evidence type="ECO:0000313" key="1">
    <source>
        <dbReference type="EMBL" id="GBG23250.1"/>
    </source>
</evidence>
<dbReference type="RefSeq" id="WP_244919520.1">
    <property type="nucleotide sequence ID" value="NZ_BDUD01000002.1"/>
</dbReference>
<dbReference type="Proteomes" id="UP000245124">
    <property type="component" value="Unassembled WGS sequence"/>
</dbReference>
<reference evidence="1 2" key="1">
    <citation type="submission" date="2017-06" db="EMBL/GenBank/DDBJ databases">
        <title>Genome sequencing of cyanobaciteial culture collection at National Institute for Environmental Studies (NIES).</title>
        <authorList>
            <person name="Hirose Y."/>
            <person name="Shimura Y."/>
            <person name="Fujisawa T."/>
            <person name="Nakamura Y."/>
            <person name="Kawachi M."/>
        </authorList>
    </citation>
    <scope>NUCLEOTIDE SEQUENCE [LARGE SCALE GENOMIC DNA]</scope>
    <source>
        <strain evidence="1 2">NIES-4072</strain>
    </source>
</reference>
<name>A0A2R5FX09_NOSCO</name>